<protein>
    <submittedName>
        <fullName evidence="2">Add1 protein</fullName>
    </submittedName>
</protein>
<dbReference type="EMBL" id="CAJNIZ010047671">
    <property type="protein sequence ID" value="CAE7773236.1"/>
    <property type="molecule type" value="Genomic_DNA"/>
</dbReference>
<keyword evidence="3" id="KW-1185">Reference proteome</keyword>
<dbReference type="SMART" id="SM01007">
    <property type="entry name" value="Aldolase_II"/>
    <property type="match status" value="1"/>
</dbReference>
<dbReference type="Proteomes" id="UP000649617">
    <property type="component" value="Unassembled WGS sequence"/>
</dbReference>
<dbReference type="OrthoDB" id="3238794at2759"/>
<sequence length="315" mass="35347">MRRVQHLSRHVFPDPVAAPVDLPSEAVGLARRDRTRRDTISRPKSQFSPAEWEARCKLAVAYRLAAHYGWDELVFNHITLKVPESDRLSDGPHFLINPFGLRFDEVTASSLLKVDLDGNVVDKGTNQGPLFKQGFVVHSAVHAARPDITCVWHCHHADTVAVLTSTVGFLPLTQEALSQWGEFSYHPFEGSAVDLDERQRMAQNLGPKKKVLLLENHGPLTAGGSVEEAFFRMYMITLSCSWQVKAMAAVGGDLSKLRVPSGEYLASLKRREEHIVTKAKDDVDKKNESYNEVEAMWHAARRLMERHHGASSIYC</sequence>
<dbReference type="PANTHER" id="PTHR10672:SF3">
    <property type="entry name" value="PROTEIN HU-LI TAI SHAO"/>
    <property type="match status" value="1"/>
</dbReference>
<dbReference type="Gene3D" id="3.40.225.10">
    <property type="entry name" value="Class II aldolase/adducin N-terminal domain"/>
    <property type="match status" value="1"/>
</dbReference>
<evidence type="ECO:0000313" key="2">
    <source>
        <dbReference type="EMBL" id="CAE7773236.1"/>
    </source>
</evidence>
<comment type="caution">
    <text evidence="2">The sequence shown here is derived from an EMBL/GenBank/DDBJ whole genome shotgun (WGS) entry which is preliminary data.</text>
</comment>
<proteinExistence type="predicted"/>
<organism evidence="2 3">
    <name type="scientific">Symbiodinium pilosum</name>
    <name type="common">Dinoflagellate</name>
    <dbReference type="NCBI Taxonomy" id="2952"/>
    <lineage>
        <taxon>Eukaryota</taxon>
        <taxon>Sar</taxon>
        <taxon>Alveolata</taxon>
        <taxon>Dinophyceae</taxon>
        <taxon>Suessiales</taxon>
        <taxon>Symbiodiniaceae</taxon>
        <taxon>Symbiodinium</taxon>
    </lineage>
</organism>
<feature type="domain" description="Class II aldolase/adducin N-terminal" evidence="1">
    <location>
        <begin position="56"/>
        <end position="244"/>
    </location>
</feature>
<accession>A0A812YAY2</accession>
<dbReference type="AlphaFoldDB" id="A0A812YAY2"/>
<dbReference type="GO" id="GO:0005856">
    <property type="term" value="C:cytoskeleton"/>
    <property type="evidence" value="ECO:0007669"/>
    <property type="project" value="TreeGrafter"/>
</dbReference>
<dbReference type="SUPFAM" id="SSF53639">
    <property type="entry name" value="AraD/HMP-PK domain-like"/>
    <property type="match status" value="1"/>
</dbReference>
<dbReference type="Pfam" id="PF00596">
    <property type="entry name" value="Aldolase_II"/>
    <property type="match status" value="1"/>
</dbReference>
<evidence type="ECO:0000259" key="1">
    <source>
        <dbReference type="SMART" id="SM01007"/>
    </source>
</evidence>
<evidence type="ECO:0000313" key="3">
    <source>
        <dbReference type="Proteomes" id="UP000649617"/>
    </source>
</evidence>
<dbReference type="PANTHER" id="PTHR10672">
    <property type="entry name" value="ADDUCIN"/>
    <property type="match status" value="1"/>
</dbReference>
<gene>
    <name evidence="2" type="primary">Add1</name>
    <name evidence="2" type="ORF">SPIL2461_LOCUS22822</name>
</gene>
<dbReference type="InterPro" id="IPR001303">
    <property type="entry name" value="Aldolase_II/adducin_N"/>
</dbReference>
<name>A0A812YAY2_SYMPI</name>
<dbReference type="InterPro" id="IPR036409">
    <property type="entry name" value="Aldolase_II/adducin_N_sf"/>
</dbReference>
<reference evidence="2" key="1">
    <citation type="submission" date="2021-02" db="EMBL/GenBank/DDBJ databases">
        <authorList>
            <person name="Dougan E. K."/>
            <person name="Rhodes N."/>
            <person name="Thang M."/>
            <person name="Chan C."/>
        </authorList>
    </citation>
    <scope>NUCLEOTIDE SEQUENCE</scope>
</reference>
<dbReference type="InterPro" id="IPR051017">
    <property type="entry name" value="Aldolase-II_Adducin_sf"/>
</dbReference>
<dbReference type="NCBIfam" id="NF005451">
    <property type="entry name" value="PRK07044.1"/>
    <property type="match status" value="1"/>
</dbReference>
<dbReference type="GO" id="GO:0051015">
    <property type="term" value="F:actin filament binding"/>
    <property type="evidence" value="ECO:0007669"/>
    <property type="project" value="TreeGrafter"/>
</dbReference>